<dbReference type="Pfam" id="PF00400">
    <property type="entry name" value="WD40"/>
    <property type="match status" value="4"/>
</dbReference>
<dbReference type="InterPro" id="IPR051179">
    <property type="entry name" value="WD_repeat_multifunction"/>
</dbReference>
<dbReference type="PROSITE" id="PS50082">
    <property type="entry name" value="WD_REPEATS_2"/>
    <property type="match status" value="4"/>
</dbReference>
<evidence type="ECO:0000256" key="2">
    <source>
        <dbReference type="ARBA" id="ARBA00022737"/>
    </source>
</evidence>
<keyword evidence="1 3" id="KW-0853">WD repeat</keyword>
<dbReference type="EMBL" id="OU900095">
    <property type="protein sequence ID" value="CAG9858289.1"/>
    <property type="molecule type" value="Genomic_DNA"/>
</dbReference>
<sequence length="377" mass="41466">MDELDLPEDLQDIEVIYSDEENEEERVEHMMDDINLQEGDDEDIETEIIDVSILTLQKHNKAVFSSDLSADNKIAVTGGEDDMAYLWSTATGEILLECSGHKDSIVEVRFNFDSQYVATADMAGMIQVWSVNDKKLVWCYEGDDLECLLWHPFANVLFCGYQSGDIYLWQIPQGNCKVLVAQNNASVTCAKILPNGKQLLAGYKDGCLRLWNIKECSVEWSNKVMETVIGIDVNKEGTLAVVAPESKLIKPADGKLLTTLLPEGESEIEDALIHPDLGVIASGSISGQLCVWEIGRYALRHLAKIECAVTVMKWGADGKIFIGAADGAVYVCDVKSGTLQDTLTGHSAEILSISVFKDNKILTTSEDGTAKIFATKN</sequence>
<dbReference type="AlphaFoldDB" id="A0A9N9TMQ3"/>
<dbReference type="PANTHER" id="PTHR19857">
    <property type="entry name" value="MITOCHONDRIAL DIVISION PROTEIN 1-RELATED"/>
    <property type="match status" value="1"/>
</dbReference>
<feature type="repeat" description="WD" evidence="3">
    <location>
        <begin position="343"/>
        <end position="377"/>
    </location>
</feature>
<dbReference type="Proteomes" id="UP001153712">
    <property type="component" value="Chromosome 2"/>
</dbReference>
<dbReference type="SMART" id="SM00320">
    <property type="entry name" value="WD40"/>
    <property type="match status" value="7"/>
</dbReference>
<dbReference type="CDD" id="cd00200">
    <property type="entry name" value="WD40"/>
    <property type="match status" value="1"/>
</dbReference>
<protein>
    <recommendedName>
        <fullName evidence="6">Angio-associated migratory cell protein</fullName>
    </recommendedName>
</protein>
<name>A0A9N9TMQ3_PHYSR</name>
<dbReference type="PANTHER" id="PTHR19857:SF8">
    <property type="entry name" value="ANGIO-ASSOCIATED MIGRATORY CELL PROTEIN"/>
    <property type="match status" value="1"/>
</dbReference>
<keyword evidence="5" id="KW-1185">Reference proteome</keyword>
<dbReference type="InterPro" id="IPR036322">
    <property type="entry name" value="WD40_repeat_dom_sf"/>
</dbReference>
<gene>
    <name evidence="4" type="ORF">PHYEVI_LOCUS4679</name>
</gene>
<dbReference type="PROSITE" id="PS00678">
    <property type="entry name" value="WD_REPEATS_1"/>
    <property type="match status" value="1"/>
</dbReference>
<evidence type="ECO:0008006" key="6">
    <source>
        <dbReference type="Google" id="ProtNLM"/>
    </source>
</evidence>
<dbReference type="InterPro" id="IPR001680">
    <property type="entry name" value="WD40_rpt"/>
</dbReference>
<organism evidence="4 5">
    <name type="scientific">Phyllotreta striolata</name>
    <name type="common">Striped flea beetle</name>
    <name type="synonym">Crioceris striolata</name>
    <dbReference type="NCBI Taxonomy" id="444603"/>
    <lineage>
        <taxon>Eukaryota</taxon>
        <taxon>Metazoa</taxon>
        <taxon>Ecdysozoa</taxon>
        <taxon>Arthropoda</taxon>
        <taxon>Hexapoda</taxon>
        <taxon>Insecta</taxon>
        <taxon>Pterygota</taxon>
        <taxon>Neoptera</taxon>
        <taxon>Endopterygota</taxon>
        <taxon>Coleoptera</taxon>
        <taxon>Polyphaga</taxon>
        <taxon>Cucujiformia</taxon>
        <taxon>Chrysomeloidea</taxon>
        <taxon>Chrysomelidae</taxon>
        <taxon>Galerucinae</taxon>
        <taxon>Alticini</taxon>
        <taxon>Phyllotreta</taxon>
    </lineage>
</organism>
<dbReference type="OrthoDB" id="10261640at2759"/>
<proteinExistence type="predicted"/>
<evidence type="ECO:0000256" key="3">
    <source>
        <dbReference type="PROSITE-ProRule" id="PRU00221"/>
    </source>
</evidence>
<feature type="repeat" description="WD" evidence="3">
    <location>
        <begin position="98"/>
        <end position="139"/>
    </location>
</feature>
<keyword evidence="2" id="KW-0677">Repeat</keyword>
<dbReference type="SUPFAM" id="SSF50978">
    <property type="entry name" value="WD40 repeat-like"/>
    <property type="match status" value="1"/>
</dbReference>
<feature type="repeat" description="WD" evidence="3">
    <location>
        <begin position="180"/>
        <end position="214"/>
    </location>
</feature>
<reference evidence="4" key="1">
    <citation type="submission" date="2022-01" db="EMBL/GenBank/DDBJ databases">
        <authorList>
            <person name="King R."/>
        </authorList>
    </citation>
    <scope>NUCLEOTIDE SEQUENCE</scope>
</reference>
<accession>A0A9N9TMQ3</accession>
<evidence type="ECO:0000313" key="5">
    <source>
        <dbReference type="Proteomes" id="UP001153712"/>
    </source>
</evidence>
<dbReference type="Gene3D" id="2.130.10.10">
    <property type="entry name" value="YVTN repeat-like/Quinoprotein amine dehydrogenase"/>
    <property type="match status" value="1"/>
</dbReference>
<dbReference type="InterPro" id="IPR015943">
    <property type="entry name" value="WD40/YVTN_repeat-like_dom_sf"/>
</dbReference>
<feature type="repeat" description="WD" evidence="3">
    <location>
        <begin position="56"/>
        <end position="97"/>
    </location>
</feature>
<dbReference type="InterPro" id="IPR019775">
    <property type="entry name" value="WD40_repeat_CS"/>
</dbReference>
<evidence type="ECO:0000256" key="1">
    <source>
        <dbReference type="ARBA" id="ARBA00022574"/>
    </source>
</evidence>
<dbReference type="PROSITE" id="PS50294">
    <property type="entry name" value="WD_REPEATS_REGION"/>
    <property type="match status" value="3"/>
</dbReference>
<evidence type="ECO:0000313" key="4">
    <source>
        <dbReference type="EMBL" id="CAG9858289.1"/>
    </source>
</evidence>